<protein>
    <recommendedName>
        <fullName evidence="5">TRAF-type domain-containing protein</fullName>
    </recommendedName>
</protein>
<evidence type="ECO:0000256" key="3">
    <source>
        <dbReference type="ARBA" id="ARBA00022833"/>
    </source>
</evidence>
<feature type="zinc finger region" description="TRAF-type" evidence="4">
    <location>
        <begin position="43"/>
        <end position="89"/>
    </location>
</feature>
<reference evidence="6" key="1">
    <citation type="submission" date="2023-10" db="EMBL/GenBank/DDBJ databases">
        <title>Genome assembly of Pristionchus species.</title>
        <authorList>
            <person name="Yoshida K."/>
            <person name="Sommer R.J."/>
        </authorList>
    </citation>
    <scope>NUCLEOTIDE SEQUENCE</scope>
    <source>
        <strain evidence="6">RS0144</strain>
    </source>
</reference>
<keyword evidence="7" id="KW-1185">Reference proteome</keyword>
<evidence type="ECO:0000313" key="7">
    <source>
        <dbReference type="Proteomes" id="UP001432027"/>
    </source>
</evidence>
<sequence>MADDFHCSHCDHCFSTSCSFTSCSIFECDLCYAPMHQCKQDDHREICRVEMVPCLNSSFGCPLTIRRSFLSHHLAICPASVVSCSHERSRAALDENSTKKLKSIGKRRQEKAYECSSSSAKLPIDEALALFDQKLILDGYTYSRRDRTRRRDGIHLREALLPVRPIFEGGLAEGIKANEAAPRQDEDVDSSEDERMPEQAIYREFYGHSANCYQCQLDATLQHCESLDRARAEVELLLWKRNRRSYYTVDNFYAERNLLISLHVVKLCEIASRSETLLKDPSYHGGALYTRRCMCVVPRRELESHHNSQHVKGGDVDLESLIVRCPLWWKGCQFHTSRIQPKNGGEIRFIQELSAFTHKPAVEFESPILDDSCPIVEAPGWALGLVARFLSDVALSALALTCRNIRNTLFSSLALDRGVVSLRWTKKDRCRWTSQPAWSFPLTERPIDFCTRPCTNLSEHISMCPFNEPCPVPGFVDPEETVPVPGSMRCVPKPIGEAI</sequence>
<dbReference type="PROSITE" id="PS50145">
    <property type="entry name" value="ZF_TRAF"/>
    <property type="match status" value="1"/>
</dbReference>
<dbReference type="InterPro" id="IPR031890">
    <property type="entry name" value="Fbxo30/Fbxo40"/>
</dbReference>
<evidence type="ECO:0000313" key="6">
    <source>
        <dbReference type="EMBL" id="GMS96939.1"/>
    </source>
</evidence>
<dbReference type="InterPro" id="IPR013083">
    <property type="entry name" value="Znf_RING/FYVE/PHD"/>
</dbReference>
<gene>
    <name evidence="6" type="ORF">PENTCL1PPCAC_19114</name>
</gene>
<dbReference type="GO" id="GO:0061630">
    <property type="term" value="F:ubiquitin protein ligase activity"/>
    <property type="evidence" value="ECO:0007669"/>
    <property type="project" value="InterPro"/>
</dbReference>
<dbReference type="PANTHER" id="PTHR15933">
    <property type="entry name" value="PROTEIN CBG16327"/>
    <property type="match status" value="1"/>
</dbReference>
<keyword evidence="3 4" id="KW-0862">Zinc</keyword>
<dbReference type="Gene3D" id="3.30.40.10">
    <property type="entry name" value="Zinc/RING finger domain, C3HC4 (zinc finger)"/>
    <property type="match status" value="1"/>
</dbReference>
<feature type="domain" description="TRAF-type" evidence="5">
    <location>
        <begin position="43"/>
        <end position="89"/>
    </location>
</feature>
<evidence type="ECO:0000256" key="4">
    <source>
        <dbReference type="PROSITE-ProRule" id="PRU00207"/>
    </source>
</evidence>
<dbReference type="EMBL" id="BTSX01000004">
    <property type="protein sequence ID" value="GMS96939.1"/>
    <property type="molecule type" value="Genomic_DNA"/>
</dbReference>
<dbReference type="Pfam" id="PF15965">
    <property type="entry name" value="zf-TRAF_2"/>
    <property type="match status" value="1"/>
</dbReference>
<organism evidence="6 7">
    <name type="scientific">Pristionchus entomophagus</name>
    <dbReference type="NCBI Taxonomy" id="358040"/>
    <lineage>
        <taxon>Eukaryota</taxon>
        <taxon>Metazoa</taxon>
        <taxon>Ecdysozoa</taxon>
        <taxon>Nematoda</taxon>
        <taxon>Chromadorea</taxon>
        <taxon>Rhabditida</taxon>
        <taxon>Rhabditina</taxon>
        <taxon>Diplogasteromorpha</taxon>
        <taxon>Diplogasteroidea</taxon>
        <taxon>Neodiplogasteridae</taxon>
        <taxon>Pristionchus</taxon>
    </lineage>
</organism>
<dbReference type="GO" id="GO:0008270">
    <property type="term" value="F:zinc ion binding"/>
    <property type="evidence" value="ECO:0007669"/>
    <property type="project" value="UniProtKB-KW"/>
</dbReference>
<evidence type="ECO:0000256" key="1">
    <source>
        <dbReference type="ARBA" id="ARBA00022723"/>
    </source>
</evidence>
<dbReference type="InterPro" id="IPR001293">
    <property type="entry name" value="Znf_TRAF"/>
</dbReference>
<dbReference type="AlphaFoldDB" id="A0AAV5TSH5"/>
<dbReference type="PANTHER" id="PTHR15933:SF20">
    <property type="entry name" value="F-BOX DOMAIN-CONTAINING PROTEIN"/>
    <property type="match status" value="1"/>
</dbReference>
<keyword evidence="1 4" id="KW-0479">Metal-binding</keyword>
<keyword evidence="2 4" id="KW-0863">Zinc-finger</keyword>
<comment type="caution">
    <text evidence="6">The sequence shown here is derived from an EMBL/GenBank/DDBJ whole genome shotgun (WGS) entry which is preliminary data.</text>
</comment>
<evidence type="ECO:0000259" key="5">
    <source>
        <dbReference type="PROSITE" id="PS50145"/>
    </source>
</evidence>
<dbReference type="Proteomes" id="UP001432027">
    <property type="component" value="Unassembled WGS sequence"/>
</dbReference>
<accession>A0AAV5TSH5</accession>
<proteinExistence type="predicted"/>
<dbReference type="InterPro" id="IPR001810">
    <property type="entry name" value="F-box_dom"/>
</dbReference>
<evidence type="ECO:0000256" key="2">
    <source>
        <dbReference type="ARBA" id="ARBA00022771"/>
    </source>
</evidence>
<feature type="non-terminal residue" evidence="6">
    <location>
        <position position="499"/>
    </location>
</feature>
<name>A0AAV5TSH5_9BILA</name>
<dbReference type="Pfam" id="PF15966">
    <property type="entry name" value="F-box_4"/>
    <property type="match status" value="1"/>
</dbReference>